<dbReference type="InterPro" id="IPR001789">
    <property type="entry name" value="Sig_transdc_resp-reg_receiver"/>
</dbReference>
<feature type="region of interest" description="Disordered" evidence="5">
    <location>
        <begin position="599"/>
        <end position="624"/>
    </location>
</feature>
<dbReference type="InterPro" id="IPR005467">
    <property type="entry name" value="His_kinase_dom"/>
</dbReference>
<feature type="transmembrane region" description="Helical" evidence="6">
    <location>
        <begin position="396"/>
        <end position="421"/>
    </location>
</feature>
<dbReference type="SMART" id="SM00388">
    <property type="entry name" value="HisKA"/>
    <property type="match status" value="1"/>
</dbReference>
<evidence type="ECO:0000259" key="8">
    <source>
        <dbReference type="PROSITE" id="PS50110"/>
    </source>
</evidence>
<dbReference type="CDD" id="cd17546">
    <property type="entry name" value="REC_hyHK_CKI1_RcsC-like"/>
    <property type="match status" value="1"/>
</dbReference>
<feature type="compositionally biased region" description="Gly residues" evidence="5">
    <location>
        <begin position="1406"/>
        <end position="1417"/>
    </location>
</feature>
<dbReference type="PANTHER" id="PTHR43719:SF75">
    <property type="entry name" value="HISTIDINE KINASE CKI1"/>
    <property type="match status" value="1"/>
</dbReference>
<keyword evidence="9" id="KW-0418">Kinase</keyword>
<evidence type="ECO:0000256" key="1">
    <source>
        <dbReference type="ARBA" id="ARBA00000085"/>
    </source>
</evidence>
<keyword evidence="3 4" id="KW-0597">Phosphoprotein</keyword>
<dbReference type="InterPro" id="IPR036097">
    <property type="entry name" value="HisK_dim/P_sf"/>
</dbReference>
<keyword evidence="9" id="KW-0808">Transferase</keyword>
<dbReference type="GO" id="GO:0000155">
    <property type="term" value="F:phosphorelay sensor kinase activity"/>
    <property type="evidence" value="ECO:0007669"/>
    <property type="project" value="InterPro"/>
</dbReference>
<keyword evidence="10" id="KW-1185">Reference proteome</keyword>
<gene>
    <name evidence="9" type="ORF">KFL_002560080</name>
</gene>
<evidence type="ECO:0000256" key="6">
    <source>
        <dbReference type="SAM" id="Phobius"/>
    </source>
</evidence>
<dbReference type="Proteomes" id="UP000054558">
    <property type="component" value="Unassembled WGS sequence"/>
</dbReference>
<dbReference type="PRINTS" id="PR00344">
    <property type="entry name" value="BCTRLSENSOR"/>
</dbReference>
<feature type="region of interest" description="Disordered" evidence="5">
    <location>
        <begin position="1"/>
        <end position="37"/>
    </location>
</feature>
<dbReference type="Pfam" id="PF02518">
    <property type="entry name" value="HATPase_c"/>
    <property type="match status" value="1"/>
</dbReference>
<organism evidence="9 10">
    <name type="scientific">Klebsormidium nitens</name>
    <name type="common">Green alga</name>
    <name type="synonym">Ulothrix nitens</name>
    <dbReference type="NCBI Taxonomy" id="105231"/>
    <lineage>
        <taxon>Eukaryota</taxon>
        <taxon>Viridiplantae</taxon>
        <taxon>Streptophyta</taxon>
        <taxon>Klebsormidiophyceae</taxon>
        <taxon>Klebsormidiales</taxon>
        <taxon>Klebsormidiaceae</taxon>
        <taxon>Klebsormidium</taxon>
    </lineage>
</organism>
<comment type="catalytic activity">
    <reaction evidence="1">
        <text>ATP + protein L-histidine = ADP + protein N-phospho-L-histidine.</text>
        <dbReference type="EC" id="2.7.13.3"/>
    </reaction>
</comment>
<dbReference type="OrthoDB" id="10266508at2759"/>
<dbReference type="PROSITE" id="PS50110">
    <property type="entry name" value="RESPONSE_REGULATORY"/>
    <property type="match status" value="1"/>
</dbReference>
<dbReference type="EMBL" id="DF237205">
    <property type="protein sequence ID" value="GAQ85823.1"/>
    <property type="molecule type" value="Genomic_DNA"/>
</dbReference>
<dbReference type="PROSITE" id="PS50109">
    <property type="entry name" value="HIS_KIN"/>
    <property type="match status" value="1"/>
</dbReference>
<evidence type="ECO:0000313" key="10">
    <source>
        <dbReference type="Proteomes" id="UP000054558"/>
    </source>
</evidence>
<dbReference type="CDD" id="cd00082">
    <property type="entry name" value="HisKA"/>
    <property type="match status" value="1"/>
</dbReference>
<dbReference type="Gene3D" id="3.30.565.10">
    <property type="entry name" value="Histidine kinase-like ATPase, C-terminal domain"/>
    <property type="match status" value="1"/>
</dbReference>
<keyword evidence="6" id="KW-0812">Transmembrane</keyword>
<feature type="compositionally biased region" description="Polar residues" evidence="5">
    <location>
        <begin position="1366"/>
        <end position="1389"/>
    </location>
</feature>
<evidence type="ECO:0000256" key="3">
    <source>
        <dbReference type="ARBA" id="ARBA00022553"/>
    </source>
</evidence>
<dbReference type="Gene3D" id="3.40.50.2300">
    <property type="match status" value="1"/>
</dbReference>
<feature type="compositionally biased region" description="Low complexity" evidence="5">
    <location>
        <begin position="1165"/>
        <end position="1177"/>
    </location>
</feature>
<dbReference type="SUPFAM" id="SSF47384">
    <property type="entry name" value="Homodimeric domain of signal transducing histidine kinase"/>
    <property type="match status" value="1"/>
</dbReference>
<evidence type="ECO:0000256" key="4">
    <source>
        <dbReference type="PROSITE-ProRule" id="PRU00169"/>
    </source>
</evidence>
<proteinExistence type="predicted"/>
<feature type="domain" description="Histidine kinase" evidence="7">
    <location>
        <begin position="456"/>
        <end position="707"/>
    </location>
</feature>
<feature type="region of interest" description="Disordered" evidence="5">
    <location>
        <begin position="1294"/>
        <end position="1476"/>
    </location>
</feature>
<dbReference type="Pfam" id="PF00072">
    <property type="entry name" value="Response_reg"/>
    <property type="match status" value="1"/>
</dbReference>
<keyword evidence="6" id="KW-1133">Transmembrane helix</keyword>
<reference evidence="9 10" key="1">
    <citation type="journal article" date="2014" name="Nat. Commun.">
        <title>Klebsormidium flaccidum genome reveals primary factors for plant terrestrial adaptation.</title>
        <authorList>
            <person name="Hori K."/>
            <person name="Maruyama F."/>
            <person name="Fujisawa T."/>
            <person name="Togashi T."/>
            <person name="Yamamoto N."/>
            <person name="Seo M."/>
            <person name="Sato S."/>
            <person name="Yamada T."/>
            <person name="Mori H."/>
            <person name="Tajima N."/>
            <person name="Moriyama T."/>
            <person name="Ikeuchi M."/>
            <person name="Watanabe M."/>
            <person name="Wada H."/>
            <person name="Kobayashi K."/>
            <person name="Saito M."/>
            <person name="Masuda T."/>
            <person name="Sasaki-Sekimoto Y."/>
            <person name="Mashiguchi K."/>
            <person name="Awai K."/>
            <person name="Shimojima M."/>
            <person name="Masuda S."/>
            <person name="Iwai M."/>
            <person name="Nobusawa T."/>
            <person name="Narise T."/>
            <person name="Kondo S."/>
            <person name="Saito H."/>
            <person name="Sato R."/>
            <person name="Murakawa M."/>
            <person name="Ihara Y."/>
            <person name="Oshima-Yamada Y."/>
            <person name="Ohtaka K."/>
            <person name="Satoh M."/>
            <person name="Sonobe K."/>
            <person name="Ishii M."/>
            <person name="Ohtani R."/>
            <person name="Kanamori-Sato M."/>
            <person name="Honoki R."/>
            <person name="Miyazaki D."/>
            <person name="Mochizuki H."/>
            <person name="Umetsu J."/>
            <person name="Higashi K."/>
            <person name="Shibata D."/>
            <person name="Kamiya Y."/>
            <person name="Sato N."/>
            <person name="Nakamura Y."/>
            <person name="Tabata S."/>
            <person name="Ida S."/>
            <person name="Kurokawa K."/>
            <person name="Ohta H."/>
        </authorList>
    </citation>
    <scope>NUCLEOTIDE SEQUENCE [LARGE SCALE GENOMIC DNA]</scope>
    <source>
        <strain evidence="9 10">NIES-2285</strain>
    </source>
</reference>
<dbReference type="InterPro" id="IPR036890">
    <property type="entry name" value="HATPase_C_sf"/>
</dbReference>
<dbReference type="SMART" id="SM00448">
    <property type="entry name" value="REC"/>
    <property type="match status" value="1"/>
</dbReference>
<sequence length="1678" mass="178910">MFFRRDGPVGGHRAPSEAKDVTSELDPEGSPRERPERKKVSSVLFVRSAIMAMLAIFLAAVALVAFFLAKDSLTSQVDRLGSLVRSGILNRTVERLNVQLDEGGRCVTTLETVLVSVWTQQNVSTQLQKLQADASAWFSLGGCGAISGTGWIRPDGTYSFYQALLDDSNVEATTSNITQYTSVNASIPVSGEFTSYRQLLNATTQAPLSAAVQTSPPIDMRDYPWYIQARDSTDRMAYVVFVNPNGRPALIQSRRVLDRFGNFLGEAFVMQYLSDLSTYLAAIPLGGGYLYVTNKSIMLADSFGIPILLQQDNSTLNSLAPSQSKVAPVRDAANFLTAKLGTSPGNVSAAFKDVHLGGGTYSLDVLTFTYKTLTLRAVVIIPRSLIMGSIDRKTRIAIAIIVGVTVGITLIGFGLVCLFTGRVSREFQLRLALVQQLNARKQAEARSETKSRFLANMSHELRTPMAGIIGLLDILLADELTVEQELNLIQIKQCATSLLGLLNDVLDLEKIEAGKMTLASEEFDLGAELESLVDLFAVQCLGKGIEIGLDLPDSVECTVRGDSARVRQIFSNLISNSIKFTKTGHLVVRCWEEPVDAPVEEPVQSKGSATTTPQHSGSFRRDSAGEPRRVRLFFEVEDTGTGIPFDKRESVFESFVQADPSSTRLYGGSGLGLGITRSLVQMMGGKIAILDKNGPGTLIRFDLVFEAPRKSNSSCTSFRLSPEHALLTIDLPTAGSAGETACDDGKGGDGFFGGRGKRKQRLQSPGDEAWLERGFGSDPTSPRAVEAGLAFNPSSPGDSERGRSRLRSFDAQLGLLSRSAGGAQKSGGVMPPHPLVRTLSAIEPLRPTAGGALKVPDVRTDERQLAPIVSGLEGISGGAAVAEAVSIVRRSVVLGIPGALGRGLAKAWLEKNGYATVECEDWSAAFAFLKRTVFSEPLEVPSAGALQQGMSNPLEGPERPDELLVILDIDLLKNAENSPPGQSPSAKLTGLKELLYFNQRARVDWAANQAEANEERRKSEPVKIAVGWLIETTTPSAMRHFLSRTGFPIKVGKPLYPTRLQKLVKMLNDALAEPPTLNVTSPGEYPAAFPPLDVRSPPVGDGRTPSTDFFRMGGSIQGRTLPLEVQADLAKHQIDGALSWSFFDNRGARAPIPAKPSNPESEPQSWSTSPSGTMTSSGAKDASSSVAESPSGGLEPGGFAPPERTISLSIDIPEFSPPFTPHRKESETSPDSNFAFYLEGEPSPLSATEAFPAAPSDDSNPSSAVGSGPLNQFSVLGSLNKSSSFASSSSYDTLLRSQSSGVSSQSSADEYPRGFRGLTRGAMSDKLSPTDRLPGPTVRESISELEDPKFARSSSPSPEISPVTPIVTSAFSSPSLVTALRQSGSSSSLAPAKESPGGESAKSFDGSGGSPQLGETGGAPKLLEMRTSSGPLGGAVEQKANPVHRRSASAQNPDPGAKSSPEQATPKATARKSPPILPLSAKALQGLHILVAEDTPVLQRLAVTLLTKLGAEVVAVDNGRLAVEAVARSMPRGSERLKTLGLVALGRQDENPGSEIPPRIVGVGSDWSGESERSLPEASGTEIEETGGKARAFDCLLMDCQMPQMDGYDATKAIRRLETGTGRHLPILALTAHAMVEDEQKCLAAGMDSYLTKPINTKLLVSTIKKVIGVGRVERLPR</sequence>
<dbReference type="SUPFAM" id="SSF52172">
    <property type="entry name" value="CheY-like"/>
    <property type="match status" value="2"/>
</dbReference>
<feature type="region of interest" description="Disordered" evidence="5">
    <location>
        <begin position="1149"/>
        <end position="1273"/>
    </location>
</feature>
<dbReference type="PANTHER" id="PTHR43719">
    <property type="entry name" value="TWO-COMPONENT HISTIDINE KINASE"/>
    <property type="match status" value="1"/>
</dbReference>
<feature type="transmembrane region" description="Helical" evidence="6">
    <location>
        <begin position="44"/>
        <end position="69"/>
    </location>
</feature>
<dbReference type="InterPro" id="IPR011006">
    <property type="entry name" value="CheY-like_superfamily"/>
</dbReference>
<dbReference type="Gene3D" id="1.10.287.130">
    <property type="match status" value="1"/>
</dbReference>
<dbReference type="STRING" id="105231.A0A0U9HTD0"/>
<dbReference type="InterPro" id="IPR050956">
    <property type="entry name" value="2C_system_His_kinase"/>
</dbReference>
<dbReference type="InterPro" id="IPR003661">
    <property type="entry name" value="HisK_dim/P_dom"/>
</dbReference>
<evidence type="ECO:0000256" key="2">
    <source>
        <dbReference type="ARBA" id="ARBA00012438"/>
    </source>
</evidence>
<dbReference type="InterPro" id="IPR003594">
    <property type="entry name" value="HATPase_dom"/>
</dbReference>
<dbReference type="SMART" id="SM00387">
    <property type="entry name" value="HATPase_c"/>
    <property type="match status" value="1"/>
</dbReference>
<feature type="region of interest" description="Disordered" evidence="5">
    <location>
        <begin position="1548"/>
        <end position="1585"/>
    </location>
</feature>
<dbReference type="EC" id="2.7.13.3" evidence="2"/>
<keyword evidence="6" id="KW-0472">Membrane</keyword>
<feature type="compositionally biased region" description="Low complexity" evidence="5">
    <location>
        <begin position="1250"/>
        <end position="1264"/>
    </location>
</feature>
<feature type="modified residue" description="4-aspartylphosphate" evidence="4">
    <location>
        <position position="1599"/>
    </location>
</feature>
<feature type="compositionally biased region" description="Polar residues" evidence="5">
    <location>
        <begin position="605"/>
        <end position="617"/>
    </location>
</feature>
<name>A0A0U9HTD0_KLENI</name>
<dbReference type="InterPro" id="IPR004358">
    <property type="entry name" value="Sig_transdc_His_kin-like_C"/>
</dbReference>
<protein>
    <recommendedName>
        <fullName evidence="2">histidine kinase</fullName>
        <ecNumber evidence="2">2.7.13.3</ecNumber>
    </recommendedName>
</protein>
<evidence type="ECO:0000313" key="9">
    <source>
        <dbReference type="EMBL" id="GAQ85823.1"/>
    </source>
</evidence>
<dbReference type="Pfam" id="PF00512">
    <property type="entry name" value="HisKA"/>
    <property type="match status" value="1"/>
</dbReference>
<accession>A0A0U9HTD0</accession>
<evidence type="ECO:0000256" key="5">
    <source>
        <dbReference type="SAM" id="MobiDB-lite"/>
    </source>
</evidence>
<dbReference type="SUPFAM" id="SSF55874">
    <property type="entry name" value="ATPase domain of HSP90 chaperone/DNA topoisomerase II/histidine kinase"/>
    <property type="match status" value="1"/>
</dbReference>
<evidence type="ECO:0000259" key="7">
    <source>
        <dbReference type="PROSITE" id="PS50109"/>
    </source>
</evidence>
<feature type="domain" description="Response regulatory" evidence="8">
    <location>
        <begin position="1488"/>
        <end position="1668"/>
    </location>
</feature>
<feature type="compositionally biased region" description="Low complexity" evidence="5">
    <location>
        <begin position="1294"/>
        <end position="1307"/>
    </location>
</feature>